<proteinExistence type="predicted"/>
<gene>
    <name evidence="2" type="ORF">CW751_11700</name>
</gene>
<keyword evidence="3" id="KW-1185">Reference proteome</keyword>
<dbReference type="OrthoDB" id="9765926at2"/>
<dbReference type="AlphaFoldDB" id="A0A2I0R0Q1"/>
<dbReference type="InterPro" id="IPR026341">
    <property type="entry name" value="T9SS_type_B"/>
</dbReference>
<evidence type="ECO:0000313" key="3">
    <source>
        <dbReference type="Proteomes" id="UP000236654"/>
    </source>
</evidence>
<protein>
    <recommendedName>
        <fullName evidence="1">PKD domain-containing protein</fullName>
    </recommendedName>
</protein>
<dbReference type="CDD" id="cd00146">
    <property type="entry name" value="PKD"/>
    <property type="match status" value="1"/>
</dbReference>
<dbReference type="NCBIfam" id="TIGR04131">
    <property type="entry name" value="Bac_Flav_CTERM"/>
    <property type="match status" value="1"/>
</dbReference>
<evidence type="ECO:0000313" key="2">
    <source>
        <dbReference type="EMBL" id="PKR80158.1"/>
    </source>
</evidence>
<dbReference type="InterPro" id="IPR035986">
    <property type="entry name" value="PKD_dom_sf"/>
</dbReference>
<dbReference type="InterPro" id="IPR000601">
    <property type="entry name" value="PKD_dom"/>
</dbReference>
<dbReference type="EMBL" id="PJNI01000013">
    <property type="protein sequence ID" value="PKR80158.1"/>
    <property type="molecule type" value="Genomic_DNA"/>
</dbReference>
<dbReference type="Proteomes" id="UP000236654">
    <property type="component" value="Unassembled WGS sequence"/>
</dbReference>
<dbReference type="PROSITE" id="PS50093">
    <property type="entry name" value="PKD"/>
    <property type="match status" value="1"/>
</dbReference>
<dbReference type="InterPro" id="IPR013783">
    <property type="entry name" value="Ig-like_fold"/>
</dbReference>
<name>A0A2I0R0Q1_9FLAO</name>
<dbReference type="Pfam" id="PF18911">
    <property type="entry name" value="PKD_4"/>
    <property type="match status" value="1"/>
</dbReference>
<dbReference type="SMART" id="SM00089">
    <property type="entry name" value="PKD"/>
    <property type="match status" value="5"/>
</dbReference>
<organism evidence="2 3">
    <name type="scientific">Brumimicrobium salinarum</name>
    <dbReference type="NCBI Taxonomy" id="2058658"/>
    <lineage>
        <taxon>Bacteria</taxon>
        <taxon>Pseudomonadati</taxon>
        <taxon>Bacteroidota</taxon>
        <taxon>Flavobacteriia</taxon>
        <taxon>Flavobacteriales</taxon>
        <taxon>Crocinitomicaceae</taxon>
        <taxon>Brumimicrobium</taxon>
    </lineage>
</organism>
<comment type="caution">
    <text evidence="2">The sequence shown here is derived from an EMBL/GenBank/DDBJ whole genome shotgun (WGS) entry which is preliminary data.</text>
</comment>
<dbReference type="SUPFAM" id="SSF49299">
    <property type="entry name" value="PKD domain"/>
    <property type="match status" value="2"/>
</dbReference>
<dbReference type="InterPro" id="IPR022409">
    <property type="entry name" value="PKD/Chitinase_dom"/>
</dbReference>
<accession>A0A2I0R0Q1</accession>
<dbReference type="Pfam" id="PF13585">
    <property type="entry name" value="CHU_C"/>
    <property type="match status" value="1"/>
</dbReference>
<reference evidence="2 3" key="1">
    <citation type="submission" date="2017-12" db="EMBL/GenBank/DDBJ databases">
        <title>The draft genome sequence of Brumimicrobium saltpan LHR20.</title>
        <authorList>
            <person name="Do Z.-J."/>
            <person name="Luo H.-R."/>
        </authorList>
    </citation>
    <scope>NUCLEOTIDE SEQUENCE [LARGE SCALE GENOMIC DNA]</scope>
    <source>
        <strain evidence="2 3">LHR20</strain>
    </source>
</reference>
<dbReference type="Gene3D" id="2.60.40.10">
    <property type="entry name" value="Immunoglobulins"/>
    <property type="match status" value="3"/>
</dbReference>
<sequence>MDSRMRLSFYILIFISFNLLSINQTYSQCANTCGPNLVPNGDFETPSINCSDTISELFYNYTSLEHWYGTDEWSCYPQPPSDCNAGSTPDYHNSNCNGSANDVGCGSGNGAIGLFTSTNVEGQLVFGGTVSQNREYVQVKLNTPLEAGKQYCASMLVKSSYPSPINVSADGIGMWFTDQKVNIDTQNSGEQFIGPGSIINASAQVQNPPGNIIDSTCTIVSGTFCANGGEEWLVIGNFLEDVNMSTNDPLGFFLTPNYMVIDDVNVQTVCEPNPSLSISNNSIYCGTPINVEVTDTDPTANFEWLSPTNFTSNTSAGPFTDTPQDNTDYTVVVTTDNGCGNIFSDTLTSSVLVDCGPEIELNLTSDTICQGSCTDINAIISSGQSPYTISWSHGISNGAGPHSVCPTNTTTYQATVTDANGDSKDTTITVYVGSPDSTYQLHPICDGSSITLYGTTYNSNGVYSETFTNIYGCDSIEYNEVVVLPSESNINITSTNLTDCNLSNGTISFSGLIPDSTYSISYDNNGVVGPNNYTANSSGEITVSGLDIGSYTDFTISILGCSTTLTDQVTITSPNTPSVSAGSDIETCENESITLSVTPSTGETVTWDNGVTNGIPFNPPADTTIYTVTLTNASGCTATDEVMVVAKPLPSIDAGQNNDICEGASTTLTANGGISYVWSPAAGLNTTTGSTVIANPSSTTTYTVTGTGSNGCENTDQITVNINPLPNIDAGSDEIICQGESINISATGGNNYSWSPAIGLNTTVGNSVMSTPTNTQTYTVTGTDANGCSNSDQITITVNPLPTVNTIQDTAICEESSIMINAHGADTYVWSPSTGLNTTVGATVEASPSNTQTYTVTGTDNNGCENTDQVTITLNQNPTLNIGQDITACEGEEVILNINGNDTYSWSQGVNNGIPFTPSLGTNTYTVTAIDQNGCETIDSIKVTVYENATASIFTNDSLGCAPYTVEFSSGATNNGDQCLWDLGDGTTTSGCGTISHIYEKPGCYDVKLTQTLGATNCSNSITEESLICVGEKPIASFNYTPHNPSEDNPVVHFINQSSGANSYLWTFNDSINSNEVNPSYSFPMVSGYYNTQLVSSSNLGCNDTTDLKIFIDESLRYYVPNTFTPDDNSHNDMFLPIMTSGFDPMNYKMMIFNRWGELIFESHNPFLGWDGKYKDKIVPDGTYIWILEFRDNNTEEKIKDKGHVNLIR</sequence>
<evidence type="ECO:0000259" key="1">
    <source>
        <dbReference type="PROSITE" id="PS50093"/>
    </source>
</evidence>
<feature type="domain" description="PKD" evidence="1">
    <location>
        <begin position="949"/>
        <end position="1010"/>
    </location>
</feature>
<dbReference type="RefSeq" id="WP_101335216.1">
    <property type="nucleotide sequence ID" value="NZ_PJNI01000013.1"/>
</dbReference>